<dbReference type="EMBL" id="OW152823">
    <property type="protein sequence ID" value="CAH2039914.1"/>
    <property type="molecule type" value="Genomic_DNA"/>
</dbReference>
<accession>A0ABN8HUG3</accession>
<proteinExistence type="predicted"/>
<feature type="non-terminal residue" evidence="1">
    <location>
        <position position="1"/>
    </location>
</feature>
<evidence type="ECO:0000313" key="1">
    <source>
        <dbReference type="EMBL" id="CAH2039914.1"/>
    </source>
</evidence>
<protein>
    <submittedName>
        <fullName evidence="1">Uncharacterized protein</fullName>
    </submittedName>
</protein>
<gene>
    <name evidence="1" type="ORF">IPOD504_LOCUS2105</name>
</gene>
<keyword evidence="2" id="KW-1185">Reference proteome</keyword>
<organism evidence="1 2">
    <name type="scientific">Iphiclides podalirius</name>
    <name type="common">scarce swallowtail</name>
    <dbReference type="NCBI Taxonomy" id="110791"/>
    <lineage>
        <taxon>Eukaryota</taxon>
        <taxon>Metazoa</taxon>
        <taxon>Ecdysozoa</taxon>
        <taxon>Arthropoda</taxon>
        <taxon>Hexapoda</taxon>
        <taxon>Insecta</taxon>
        <taxon>Pterygota</taxon>
        <taxon>Neoptera</taxon>
        <taxon>Endopterygota</taxon>
        <taxon>Lepidoptera</taxon>
        <taxon>Glossata</taxon>
        <taxon>Ditrysia</taxon>
        <taxon>Papilionoidea</taxon>
        <taxon>Papilionidae</taxon>
        <taxon>Papilioninae</taxon>
        <taxon>Iphiclides</taxon>
    </lineage>
</organism>
<sequence>MLCAAQMTLYPTVVQIQPESINLLEVNAANALSAKNLCNDCISLTFLHPPAELNGLWTELWLVDRIARILYTSLPLLTRGGLKLRSRPPAITRSPLYERAARPSSRPTRLYRDRYVRDTETRTHTLRGPRRRWSYGRSACGKLSRSPWAQVRLSRERRAPKAIGEVSVPVNIYSSVVRDYRSAAASSRHICEDQPLPLKVSDLRDVWTVGKVAPGPPLPRGHWHDSIGHVKFIAV</sequence>
<reference evidence="1" key="1">
    <citation type="submission" date="2022-03" db="EMBL/GenBank/DDBJ databases">
        <authorList>
            <person name="Martin H S."/>
        </authorList>
    </citation>
    <scope>NUCLEOTIDE SEQUENCE</scope>
</reference>
<evidence type="ECO:0000313" key="2">
    <source>
        <dbReference type="Proteomes" id="UP000837857"/>
    </source>
</evidence>
<name>A0ABN8HUG3_9NEOP</name>
<dbReference type="Proteomes" id="UP000837857">
    <property type="component" value="Chromosome 11"/>
</dbReference>